<dbReference type="AlphaFoldDB" id="A0ABD0NM90"/>
<accession>A0ABD0NM90</accession>
<evidence type="ECO:0000256" key="1">
    <source>
        <dbReference type="SAM" id="MobiDB-lite"/>
    </source>
</evidence>
<feature type="region of interest" description="Disordered" evidence="1">
    <location>
        <begin position="44"/>
        <end position="90"/>
    </location>
</feature>
<name>A0ABD0NM90_CIRMR</name>
<feature type="non-terminal residue" evidence="2">
    <location>
        <position position="1"/>
    </location>
</feature>
<feature type="non-terminal residue" evidence="2">
    <location>
        <position position="289"/>
    </location>
</feature>
<evidence type="ECO:0000313" key="2">
    <source>
        <dbReference type="EMBL" id="KAL0162355.1"/>
    </source>
</evidence>
<feature type="region of interest" description="Disordered" evidence="1">
    <location>
        <begin position="118"/>
        <end position="189"/>
    </location>
</feature>
<feature type="region of interest" description="Disordered" evidence="1">
    <location>
        <begin position="245"/>
        <end position="289"/>
    </location>
</feature>
<dbReference type="EMBL" id="JAMKFB020000021">
    <property type="protein sequence ID" value="KAL0162355.1"/>
    <property type="molecule type" value="Genomic_DNA"/>
</dbReference>
<sequence>DLSEHHEPLCKATAAQSLGRSNSRNQTFGQTSPSIQEFLQTLTPTSASATEAKEKTEPDAASWPDTHIYNGLGNPDDNLHEPTGTPSLLRPRAATVVPEARSDVTSVTIAEAVPLVRPHPPAAVHNPPSSPRLLSDAKAKQGPSEQPEVSNVVPLEKSSPKVLSSVSVRNRTNEPCTQTPDSSGLQDISQQVPNTETDCAGLIYSSDEDHHPSATLHRAGLSTTPPLTLSTDRIDFFSAREKFQGLSQEGQIRGTSEQAVQQTPRDKSPSVETKRLLPDNPIKEEEQKK</sequence>
<reference evidence="2 3" key="1">
    <citation type="submission" date="2024-05" db="EMBL/GenBank/DDBJ databases">
        <title>Genome sequencing and assembly of Indian major carp, Cirrhinus mrigala (Hamilton, 1822).</title>
        <authorList>
            <person name="Mohindra V."/>
            <person name="Chowdhury L.M."/>
            <person name="Lal K."/>
            <person name="Jena J.K."/>
        </authorList>
    </citation>
    <scope>NUCLEOTIDE SEQUENCE [LARGE SCALE GENOMIC DNA]</scope>
    <source>
        <strain evidence="2">CM1030</strain>
        <tissue evidence="2">Blood</tissue>
    </source>
</reference>
<organism evidence="2 3">
    <name type="scientific">Cirrhinus mrigala</name>
    <name type="common">Mrigala</name>
    <dbReference type="NCBI Taxonomy" id="683832"/>
    <lineage>
        <taxon>Eukaryota</taxon>
        <taxon>Metazoa</taxon>
        <taxon>Chordata</taxon>
        <taxon>Craniata</taxon>
        <taxon>Vertebrata</taxon>
        <taxon>Euteleostomi</taxon>
        <taxon>Actinopterygii</taxon>
        <taxon>Neopterygii</taxon>
        <taxon>Teleostei</taxon>
        <taxon>Ostariophysi</taxon>
        <taxon>Cypriniformes</taxon>
        <taxon>Cyprinidae</taxon>
        <taxon>Labeoninae</taxon>
        <taxon>Labeonini</taxon>
        <taxon>Cirrhinus</taxon>
    </lineage>
</organism>
<feature type="compositionally biased region" description="Basic and acidic residues" evidence="1">
    <location>
        <begin position="264"/>
        <end position="289"/>
    </location>
</feature>
<comment type="caution">
    <text evidence="2">The sequence shown here is derived from an EMBL/GenBank/DDBJ whole genome shotgun (WGS) entry which is preliminary data.</text>
</comment>
<dbReference type="Proteomes" id="UP001529510">
    <property type="component" value="Unassembled WGS sequence"/>
</dbReference>
<feature type="compositionally biased region" description="Polar residues" evidence="1">
    <location>
        <begin position="168"/>
        <end position="189"/>
    </location>
</feature>
<evidence type="ECO:0000313" key="3">
    <source>
        <dbReference type="Proteomes" id="UP001529510"/>
    </source>
</evidence>
<keyword evidence="3" id="KW-1185">Reference proteome</keyword>
<feature type="compositionally biased region" description="Low complexity" evidence="1">
    <location>
        <begin position="154"/>
        <end position="167"/>
    </location>
</feature>
<gene>
    <name evidence="2" type="ORF">M9458_041751</name>
</gene>
<protein>
    <submittedName>
        <fullName evidence="2">Uncharacterized protein</fullName>
    </submittedName>
</protein>
<feature type="region of interest" description="Disordered" evidence="1">
    <location>
        <begin position="14"/>
        <end position="33"/>
    </location>
</feature>
<feature type="compositionally biased region" description="Polar residues" evidence="1">
    <location>
        <begin position="245"/>
        <end position="263"/>
    </location>
</feature>
<proteinExistence type="predicted"/>